<evidence type="ECO:0000256" key="1">
    <source>
        <dbReference type="ARBA" id="ARBA00022723"/>
    </source>
</evidence>
<evidence type="ECO:0000313" key="5">
    <source>
        <dbReference type="Proteomes" id="UP000825072"/>
    </source>
</evidence>
<name>A0AAD1NVC6_9ACTN</name>
<feature type="domain" description="Class II aldolase/adducin N-terminal" evidence="3">
    <location>
        <begin position="8"/>
        <end position="185"/>
    </location>
</feature>
<sequence length="221" mass="23788">MLLETQRQQICDACGRLVSDGLVVGTAGNISIRSDDLVAITPSGLPYADIRPDLVSIVEFSTGKQIDGPLRPASELDLHLTTMRVTGRQSVVHTHSPAATAVACLDDVSRLPAIHYYICMFGGSDVRVADYAVYGSPELAANVARALEDRTAALMRNHGSIVAGPNLPATYTLAQELEWVCALYLRTRQTGPIKLLTDEQIKEVSSKIHNTNYGQSAPAVD</sequence>
<gene>
    <name evidence="4" type="primary">fucA_2</name>
    <name evidence="4" type="ORF">KB1_10480</name>
</gene>
<evidence type="ECO:0000256" key="2">
    <source>
        <dbReference type="ARBA" id="ARBA00023239"/>
    </source>
</evidence>
<organism evidence="4 5">
    <name type="scientific">Cutibacterium modestum</name>
    <dbReference type="NCBI Taxonomy" id="2559073"/>
    <lineage>
        <taxon>Bacteria</taxon>
        <taxon>Bacillati</taxon>
        <taxon>Actinomycetota</taxon>
        <taxon>Actinomycetes</taxon>
        <taxon>Propionibacteriales</taxon>
        <taxon>Propionibacteriaceae</taxon>
        <taxon>Cutibacterium</taxon>
    </lineage>
</organism>
<dbReference type="SUPFAM" id="SSF53639">
    <property type="entry name" value="AraD/HMP-PK domain-like"/>
    <property type="match status" value="1"/>
</dbReference>
<dbReference type="GO" id="GO:0005829">
    <property type="term" value="C:cytosol"/>
    <property type="evidence" value="ECO:0007669"/>
    <property type="project" value="TreeGrafter"/>
</dbReference>
<dbReference type="AlphaFoldDB" id="A0AAD1NVC6"/>
<accession>A0AAD1NVC6</accession>
<dbReference type="Pfam" id="PF00596">
    <property type="entry name" value="Aldolase_II"/>
    <property type="match status" value="1"/>
</dbReference>
<dbReference type="Gene3D" id="3.40.225.10">
    <property type="entry name" value="Class II aldolase/adducin N-terminal domain"/>
    <property type="match status" value="1"/>
</dbReference>
<dbReference type="GO" id="GO:0016832">
    <property type="term" value="F:aldehyde-lyase activity"/>
    <property type="evidence" value="ECO:0007669"/>
    <property type="project" value="TreeGrafter"/>
</dbReference>
<reference evidence="4" key="1">
    <citation type="submission" date="2021-06" db="EMBL/GenBank/DDBJ databases">
        <title>Genome sequence of Cutibacterium modestum strain KB17-24694.</title>
        <authorList>
            <person name="Dekio I."/>
            <person name="Asahina A."/>
            <person name="Nishida M."/>
        </authorList>
    </citation>
    <scope>NUCLEOTIDE SEQUENCE</scope>
    <source>
        <strain evidence="4">KB17-24694</strain>
    </source>
</reference>
<evidence type="ECO:0000313" key="4">
    <source>
        <dbReference type="EMBL" id="BCY25058.1"/>
    </source>
</evidence>
<keyword evidence="1" id="KW-0479">Metal-binding</keyword>
<dbReference type="RefSeq" id="WP_002526760.1">
    <property type="nucleotide sequence ID" value="NZ_AP024747.1"/>
</dbReference>
<evidence type="ECO:0000259" key="3">
    <source>
        <dbReference type="SMART" id="SM01007"/>
    </source>
</evidence>
<dbReference type="EMBL" id="AP024747">
    <property type="protein sequence ID" value="BCY25058.1"/>
    <property type="molecule type" value="Genomic_DNA"/>
</dbReference>
<dbReference type="GO" id="GO:0019323">
    <property type="term" value="P:pentose catabolic process"/>
    <property type="evidence" value="ECO:0007669"/>
    <property type="project" value="TreeGrafter"/>
</dbReference>
<dbReference type="InterPro" id="IPR050197">
    <property type="entry name" value="Aldolase_class_II_sugar_metab"/>
</dbReference>
<keyword evidence="2" id="KW-0456">Lyase</keyword>
<dbReference type="PANTHER" id="PTHR22789">
    <property type="entry name" value="FUCULOSE PHOSPHATE ALDOLASE"/>
    <property type="match status" value="1"/>
</dbReference>
<dbReference type="SMART" id="SM01007">
    <property type="entry name" value="Aldolase_II"/>
    <property type="match status" value="1"/>
</dbReference>
<dbReference type="Proteomes" id="UP000825072">
    <property type="component" value="Chromosome 1"/>
</dbReference>
<proteinExistence type="predicted"/>
<dbReference type="InterPro" id="IPR001303">
    <property type="entry name" value="Aldolase_II/adducin_N"/>
</dbReference>
<dbReference type="InterPro" id="IPR036409">
    <property type="entry name" value="Aldolase_II/adducin_N_sf"/>
</dbReference>
<dbReference type="PANTHER" id="PTHR22789:SF0">
    <property type="entry name" value="3-OXO-TETRONATE 4-PHOSPHATE DECARBOXYLASE-RELATED"/>
    <property type="match status" value="1"/>
</dbReference>
<protein>
    <submittedName>
        <fullName evidence="4">Fuculose phosphate aldolase</fullName>
    </submittedName>
</protein>
<dbReference type="GO" id="GO:0046872">
    <property type="term" value="F:metal ion binding"/>
    <property type="evidence" value="ECO:0007669"/>
    <property type="project" value="UniProtKB-KW"/>
</dbReference>